<evidence type="ECO:0000256" key="1">
    <source>
        <dbReference type="SAM" id="SignalP"/>
    </source>
</evidence>
<name>J6ENI2_TRIAS</name>
<evidence type="ECO:0000313" key="3">
    <source>
        <dbReference type="Proteomes" id="UP000002748"/>
    </source>
</evidence>
<feature type="signal peptide" evidence="1">
    <location>
        <begin position="1"/>
        <end position="19"/>
    </location>
</feature>
<feature type="chain" id="PRO_5003787108" evidence="1">
    <location>
        <begin position="20"/>
        <end position="174"/>
    </location>
</feature>
<sequence length="174" mass="18349">MLASVLLLAAAAIAAPTTGDFNSIQTKDGDLCLSSGGRFDQGAPLKLAPCSTCEKDQRFKWEPFTFQGAEAGVEYFTIHSQGGLCVVSHVPSGHGYSFGPPVLGPCDFGEGCPSLNSWRPMWVKDGDRICMSPKKEGDTSVLGPNGLCFSAKDFTAGVEIDLATDATGKPIAWK</sequence>
<dbReference type="RefSeq" id="XP_014176328.1">
    <property type="nucleotide sequence ID" value="XM_014320853.1"/>
</dbReference>
<dbReference type="EMBL" id="ALBS01000318">
    <property type="protein sequence ID" value="EJT45919.1"/>
    <property type="molecule type" value="Genomic_DNA"/>
</dbReference>
<reference evidence="2 3" key="1">
    <citation type="journal article" date="2012" name="Eukaryot. Cell">
        <title>Draft genome sequence of CBS 2479, the standard type strain of Trichosporon asahii.</title>
        <authorList>
            <person name="Yang R.Y."/>
            <person name="Li H.T."/>
            <person name="Zhu H."/>
            <person name="Zhou G.P."/>
            <person name="Wang M."/>
            <person name="Wang L."/>
        </authorList>
    </citation>
    <scope>NUCLEOTIDE SEQUENCE [LARGE SCALE GENOMIC DNA]</scope>
    <source>
        <strain evidence="3">ATCC 90039 / CBS 2479 / JCM 2466 / KCTC 7840 / NCYC 2677 / UAMH 7654</strain>
    </source>
</reference>
<proteinExistence type="predicted"/>
<dbReference type="VEuPathDB" id="FungiDB:A1Q1_05644"/>
<comment type="caution">
    <text evidence="2">The sequence shown here is derived from an EMBL/GenBank/DDBJ whole genome shotgun (WGS) entry which is preliminary data.</text>
</comment>
<dbReference type="HOGENOM" id="CLU_1541195_0_0_1"/>
<gene>
    <name evidence="2" type="ORF">A1Q1_05644</name>
</gene>
<dbReference type="AlphaFoldDB" id="J6ENI2"/>
<keyword evidence="1" id="KW-0732">Signal</keyword>
<protein>
    <submittedName>
        <fullName evidence="2">Uncharacterized protein</fullName>
    </submittedName>
</protein>
<dbReference type="Proteomes" id="UP000002748">
    <property type="component" value="Unassembled WGS sequence"/>
</dbReference>
<dbReference type="InterPro" id="IPR035992">
    <property type="entry name" value="Ricin_B-like_lectins"/>
</dbReference>
<organism evidence="2 3">
    <name type="scientific">Trichosporon asahii var. asahii (strain ATCC 90039 / CBS 2479 / JCM 2466 / KCTC 7840 / NBRC 103889/ NCYC 2677 / UAMH 7654)</name>
    <name type="common">Yeast</name>
    <dbReference type="NCBI Taxonomy" id="1186058"/>
    <lineage>
        <taxon>Eukaryota</taxon>
        <taxon>Fungi</taxon>
        <taxon>Dikarya</taxon>
        <taxon>Basidiomycota</taxon>
        <taxon>Agaricomycotina</taxon>
        <taxon>Tremellomycetes</taxon>
        <taxon>Trichosporonales</taxon>
        <taxon>Trichosporonaceae</taxon>
        <taxon>Trichosporon</taxon>
    </lineage>
</organism>
<dbReference type="KEGG" id="tasa:A1Q1_05644"/>
<dbReference type="GeneID" id="25989156"/>
<accession>J6ENI2</accession>
<dbReference type="PROSITE" id="PS50231">
    <property type="entry name" value="RICIN_B_LECTIN"/>
    <property type="match status" value="1"/>
</dbReference>
<dbReference type="SUPFAM" id="SSF50370">
    <property type="entry name" value="Ricin B-like lectins"/>
    <property type="match status" value="1"/>
</dbReference>
<evidence type="ECO:0000313" key="2">
    <source>
        <dbReference type="EMBL" id="EJT45919.1"/>
    </source>
</evidence>